<organism evidence="1 3">
    <name type="scientific">Ooceraea biroi</name>
    <name type="common">Clonal raider ant</name>
    <name type="synonym">Cerapachys biroi</name>
    <dbReference type="NCBI Taxonomy" id="2015173"/>
    <lineage>
        <taxon>Eukaryota</taxon>
        <taxon>Metazoa</taxon>
        <taxon>Ecdysozoa</taxon>
        <taxon>Arthropoda</taxon>
        <taxon>Hexapoda</taxon>
        <taxon>Insecta</taxon>
        <taxon>Pterygota</taxon>
        <taxon>Neoptera</taxon>
        <taxon>Endopterygota</taxon>
        <taxon>Hymenoptera</taxon>
        <taxon>Apocrita</taxon>
        <taxon>Aculeata</taxon>
        <taxon>Formicoidea</taxon>
        <taxon>Formicidae</taxon>
        <taxon>Dorylinae</taxon>
        <taxon>Ooceraea</taxon>
    </lineage>
</organism>
<dbReference type="EMBL" id="KK107262">
    <property type="protein sequence ID" value="EZA53911.1"/>
    <property type="molecule type" value="Genomic_DNA"/>
</dbReference>
<dbReference type="Proteomes" id="UP000279307">
    <property type="component" value="Chromosome 10"/>
</dbReference>
<reference evidence="1 3" key="1">
    <citation type="journal article" date="2014" name="Curr. Biol.">
        <title>The genome of the clonal raider ant Cerapachys biroi.</title>
        <authorList>
            <person name="Oxley P.R."/>
            <person name="Ji L."/>
            <person name="Fetter-Pruneda I."/>
            <person name="McKenzie S.K."/>
            <person name="Li C."/>
            <person name="Hu H."/>
            <person name="Zhang G."/>
            <person name="Kronauer D.J."/>
        </authorList>
    </citation>
    <scope>NUCLEOTIDE SEQUENCE [LARGE SCALE GENOMIC DNA]</scope>
</reference>
<sequence>MMSNLIDAHWFPLASQGNIYSMTKLCSPNSSNKLLVASLKRKIYSCEYHQMSEFLRPMVKELLFTYIPSGAEIISIDAYNKSDTGDSFVIGITIMKTSTDTIERYLNIYTEGAVDGEGDEGSSIEAIAQNCLMVELSYTPYHLYHTILPQQNSMHEVVWLISGSDCKIHMIREDKLSHVYSESSIEKHFPELHDIQAIALWINIYYYDNYKRRVTAVGCECGLVKVAIVNVEDLEISRSWLLRYDKPVPSVVVFPQENTFSKPAFVNISSENFIEKESTDNVPKLNVVISNTSNAVVFENILENGLKQDIILNGSESSDCILCCCIADINMDGQNEILLGTYGQEVLIFALVNDTWELATRKLFDAPVHFISYMDITNDGIKELIVLTQRGVHILQHNVADIRTKWKKRYKELLNMLTQENL</sequence>
<dbReference type="InterPro" id="IPR028994">
    <property type="entry name" value="Integrin_alpha_N"/>
</dbReference>
<evidence type="ECO:0000313" key="3">
    <source>
        <dbReference type="Proteomes" id="UP000053097"/>
    </source>
</evidence>
<evidence type="ECO:0000313" key="4">
    <source>
        <dbReference type="Proteomes" id="UP000279307"/>
    </source>
</evidence>
<dbReference type="AlphaFoldDB" id="A0A026WE04"/>
<dbReference type="InterPro" id="IPR029982">
    <property type="entry name" value="Kptn"/>
</dbReference>
<dbReference type="GO" id="GO:0007015">
    <property type="term" value="P:actin filament organization"/>
    <property type="evidence" value="ECO:0007669"/>
    <property type="project" value="InterPro"/>
</dbReference>
<dbReference type="GO" id="GO:0015629">
    <property type="term" value="C:actin cytoskeleton"/>
    <property type="evidence" value="ECO:0007669"/>
    <property type="project" value="InterPro"/>
</dbReference>
<dbReference type="GO" id="GO:0051015">
    <property type="term" value="F:actin filament binding"/>
    <property type="evidence" value="ECO:0007669"/>
    <property type="project" value="TreeGrafter"/>
</dbReference>
<dbReference type="EMBL" id="QOIP01000010">
    <property type="protein sequence ID" value="RLU17710.1"/>
    <property type="molecule type" value="Genomic_DNA"/>
</dbReference>
<dbReference type="OMA" id="REDIHQT"/>
<dbReference type="STRING" id="2015173.A0A026WE04"/>
<dbReference type="SUPFAM" id="SSF69318">
    <property type="entry name" value="Integrin alpha N-terminal domain"/>
    <property type="match status" value="1"/>
</dbReference>
<keyword evidence="3" id="KW-1185">Reference proteome</keyword>
<name>A0A026WE04_OOCBI</name>
<proteinExistence type="predicted"/>
<protein>
    <submittedName>
        <fullName evidence="1">Kaptin</fullName>
    </submittedName>
</protein>
<accession>A0A026WE04</accession>
<dbReference type="GO" id="GO:1904262">
    <property type="term" value="P:negative regulation of TORC1 signaling"/>
    <property type="evidence" value="ECO:0007669"/>
    <property type="project" value="TreeGrafter"/>
</dbReference>
<dbReference type="PANTHER" id="PTHR15435">
    <property type="entry name" value="KICSTOR COMPLEX PROTEIN KAPTIN"/>
    <property type="match status" value="1"/>
</dbReference>
<dbReference type="Proteomes" id="UP000053097">
    <property type="component" value="Unassembled WGS sequence"/>
</dbReference>
<evidence type="ECO:0000313" key="2">
    <source>
        <dbReference type="EMBL" id="RLU17710.1"/>
    </source>
</evidence>
<gene>
    <name evidence="2" type="ORF">DMN91_009947</name>
    <name evidence="1" type="ORF">X777_06614</name>
</gene>
<reference evidence="2" key="3">
    <citation type="submission" date="2018-07" db="EMBL/GenBank/DDBJ databases">
        <authorList>
            <person name="Mckenzie S.K."/>
            <person name="Kronauer D.J.C."/>
        </authorList>
    </citation>
    <scope>NUCLEOTIDE SEQUENCE</scope>
    <source>
        <strain evidence="2">Clonal line C1</strain>
    </source>
</reference>
<reference evidence="2 4" key="2">
    <citation type="journal article" date="2018" name="Genome Res.">
        <title>The genomic architecture and molecular evolution of ant odorant receptors.</title>
        <authorList>
            <person name="McKenzie S.K."/>
            <person name="Kronauer D.J.C."/>
        </authorList>
    </citation>
    <scope>NUCLEOTIDE SEQUENCE [LARGE SCALE GENOMIC DNA]</scope>
    <source>
        <strain evidence="2">Clonal line C1</strain>
    </source>
</reference>
<dbReference type="OrthoDB" id="10267127at2759"/>
<dbReference type="PANTHER" id="PTHR15435:SF2">
    <property type="entry name" value="KICSTOR COMPLEX PROTEIN KAPTIN"/>
    <property type="match status" value="1"/>
</dbReference>
<evidence type="ECO:0000313" key="1">
    <source>
        <dbReference type="EMBL" id="EZA53911.1"/>
    </source>
</evidence>
<dbReference type="GO" id="GO:0030027">
    <property type="term" value="C:lamellipodium"/>
    <property type="evidence" value="ECO:0007669"/>
    <property type="project" value="TreeGrafter"/>
</dbReference>
<dbReference type="GO" id="GO:0034198">
    <property type="term" value="P:cellular response to amino acid starvation"/>
    <property type="evidence" value="ECO:0007669"/>
    <property type="project" value="TreeGrafter"/>
</dbReference>